<feature type="domain" description="RING-type" evidence="13">
    <location>
        <begin position="14"/>
        <end position="54"/>
    </location>
</feature>
<dbReference type="AlphaFoldDB" id="I3J7Y3"/>
<keyword evidence="10" id="KW-0694">RNA-binding</keyword>
<dbReference type="Pfam" id="PF18386">
    <property type="entry name" value="ROQ_II"/>
    <property type="match status" value="1"/>
</dbReference>
<evidence type="ECO:0000256" key="12">
    <source>
        <dbReference type="SAM" id="MobiDB-lite"/>
    </source>
</evidence>
<sequence length="914" mass="101192">MPVQAAQWTEFLSCPICYNEFDSSGHQPISLGCSHTVCKTCLHKLHRKACPFDQTPISTDIDLLPVNCALLQLVGAQVPDVQPVSLSSAAEVKHYEVCRMCVEELALYLKPISGAKGVANLSPSVLSRPMQRKLVTLVNCQLVEEEGRVRAVRAGRSLGERTVTELILQHQNPQQLSANLWAAVRARGCQFLGPAMQEDALKLVLLALEDGSALSRKVLVLFVVQKLEARFPQASKTSIGHVVQLLYRASCFKVTKRDEDSSLMQLKEEFRTYEALRREHDAQIVHIAMEAGLRISPEQWSSLLYGDLVHKSHMQSIIDKLQSPESFAKSVQELTIVLQRTGDPANLTSLRPHLELLANIDHNPDASAPSWEELESVMLAVKLVVHGLVEFIQNFSKKSHETPQPQANSKYKTSMCRDLRQQGGCPRGTSCTFAHTQDELEKFRLRNKKSSSVGRGFPLAQGGMNKTFTMEGSIHSDVSGGVGQGLKGNGDSTATMAEGVPSLNHPQLISRGLDVMEESKRAVPNGTSGPNPLSPPRTPVSHSSVMSPLTTVGRSDGGAPIPKHGQFILRPSHPSQASEVYYQEPHSTYDTAHYQPASGSYYPSSLHPPHKPCMARFLRSSNVPESSLPPSIDRMGPPTFHAHPGHPLGPAHGVYAPLYDSRRVWRPQLYHREDARSNSLPPEVLHSSVYQPPLRERFNSLDSNYCSGAEHRAGLHRDYGRVALGYEDLFRRKQEQWAHHHHHHSANRPSQSSPIFTIDFGTEVSKQIRKIIFGCVQMCVISLKCARVFPTQELDSNESGGGGVGDSGVGKRWLHSLDNYRRLKDEDPIIPFSEGPIISKWGAISRASRTGYHTTDPVQATACQGSASTTPINFKDYNAHLDHSDYRWSSRGSDSSSHSSFLERYSIYIQTLSF</sequence>
<dbReference type="FunFam" id="4.10.1000.10:FF:000004">
    <property type="entry name" value="roquin-1 isoform X2"/>
    <property type="match status" value="1"/>
</dbReference>
<comment type="subcellular location">
    <subcellularLocation>
        <location evidence="2">Cytoplasm</location>
        <location evidence="2">P-body</location>
    </subcellularLocation>
</comment>
<keyword evidence="9 11" id="KW-0862">Zinc</keyword>
<dbReference type="Gene3D" id="1.20.120.1790">
    <property type="match status" value="1"/>
</dbReference>
<reference evidence="15" key="2">
    <citation type="submission" date="2025-08" db="UniProtKB">
        <authorList>
            <consortium name="Ensembl"/>
        </authorList>
    </citation>
    <scope>IDENTIFICATION</scope>
</reference>
<comment type="catalytic activity">
    <reaction evidence="1">
        <text>S-ubiquitinyl-[E2 ubiquitin-conjugating enzyme]-L-cysteine + [acceptor protein]-L-lysine = [E2 ubiquitin-conjugating enzyme]-L-cysteine + N(6)-ubiquitinyl-[acceptor protein]-L-lysine.</text>
        <dbReference type="EC" id="2.3.2.27"/>
    </reaction>
</comment>
<evidence type="ECO:0000313" key="16">
    <source>
        <dbReference type="Proteomes" id="UP000005207"/>
    </source>
</evidence>
<evidence type="ECO:0000256" key="7">
    <source>
        <dbReference type="ARBA" id="ARBA00022723"/>
    </source>
</evidence>
<evidence type="ECO:0000313" key="15">
    <source>
        <dbReference type="Ensembl" id="ENSONIP00000004973.2"/>
    </source>
</evidence>
<dbReference type="Pfam" id="PF14634">
    <property type="entry name" value="zf-RING_5"/>
    <property type="match status" value="1"/>
</dbReference>
<keyword evidence="6" id="KW-0808">Transferase</keyword>
<comment type="pathway">
    <text evidence="3">Protein modification; protein ubiquitination.</text>
</comment>
<evidence type="ECO:0000259" key="14">
    <source>
        <dbReference type="PROSITE" id="PS50103"/>
    </source>
</evidence>
<dbReference type="SUPFAM" id="SSF90229">
    <property type="entry name" value="CCCH zinc finger"/>
    <property type="match status" value="1"/>
</dbReference>
<dbReference type="PANTHER" id="PTHR13139:SF2">
    <property type="entry name" value="ROQUIN-2"/>
    <property type="match status" value="1"/>
</dbReference>
<dbReference type="InterPro" id="IPR041523">
    <property type="entry name" value="ROQ_II"/>
</dbReference>
<evidence type="ECO:0000256" key="4">
    <source>
        <dbReference type="ARBA" id="ARBA00012483"/>
    </source>
</evidence>
<evidence type="ECO:0000256" key="2">
    <source>
        <dbReference type="ARBA" id="ARBA00004201"/>
    </source>
</evidence>
<dbReference type="PROSITE" id="PS00518">
    <property type="entry name" value="ZF_RING_1"/>
    <property type="match status" value="1"/>
</dbReference>
<keyword evidence="16" id="KW-1185">Reference proteome</keyword>
<feature type="zinc finger region" description="C3H1-type" evidence="11">
    <location>
        <begin position="410"/>
        <end position="438"/>
    </location>
</feature>
<dbReference type="Ensembl" id="ENSONIT00000004976.2">
    <property type="protein sequence ID" value="ENSONIP00000004973.2"/>
    <property type="gene ID" value="ENSONIG00000003945.2"/>
</dbReference>
<dbReference type="Proteomes" id="UP000005207">
    <property type="component" value="Linkage group LG7"/>
</dbReference>
<dbReference type="HOGENOM" id="CLU_004948_0_0_1"/>
<dbReference type="InterPro" id="IPR052249">
    <property type="entry name" value="Roquin_domain"/>
</dbReference>
<dbReference type="InterPro" id="IPR000571">
    <property type="entry name" value="Znf_CCCH"/>
</dbReference>
<dbReference type="GO" id="GO:0008270">
    <property type="term" value="F:zinc ion binding"/>
    <property type="evidence" value="ECO:0007669"/>
    <property type="project" value="UniProtKB-KW"/>
</dbReference>
<dbReference type="EC" id="2.3.2.27" evidence="4"/>
<dbReference type="InterPro" id="IPR001841">
    <property type="entry name" value="Znf_RING"/>
</dbReference>
<dbReference type="PANTHER" id="PTHR13139">
    <property type="entry name" value="RING FINGER AND CCCH-TYPE ZINC FINGER DOMAIN-CONTAINING PROTEIN"/>
    <property type="match status" value="1"/>
</dbReference>
<organism evidence="15 16">
    <name type="scientific">Oreochromis niloticus</name>
    <name type="common">Nile tilapia</name>
    <name type="synonym">Tilapia nilotica</name>
    <dbReference type="NCBI Taxonomy" id="8128"/>
    <lineage>
        <taxon>Eukaryota</taxon>
        <taxon>Metazoa</taxon>
        <taxon>Chordata</taxon>
        <taxon>Craniata</taxon>
        <taxon>Vertebrata</taxon>
        <taxon>Euteleostomi</taxon>
        <taxon>Actinopterygii</taxon>
        <taxon>Neopterygii</taxon>
        <taxon>Teleostei</taxon>
        <taxon>Neoteleostei</taxon>
        <taxon>Acanthomorphata</taxon>
        <taxon>Ovalentaria</taxon>
        <taxon>Cichlomorphae</taxon>
        <taxon>Cichliformes</taxon>
        <taxon>Cichlidae</taxon>
        <taxon>African cichlids</taxon>
        <taxon>Pseudocrenilabrinae</taxon>
        <taxon>Oreochromini</taxon>
        <taxon>Oreochromis</taxon>
    </lineage>
</organism>
<dbReference type="Gene3D" id="3.30.40.10">
    <property type="entry name" value="Zinc/RING finger domain, C3HC4 (zinc finger)"/>
    <property type="match status" value="1"/>
</dbReference>
<evidence type="ECO:0000256" key="5">
    <source>
        <dbReference type="ARBA" id="ARBA00022490"/>
    </source>
</evidence>
<dbReference type="GO" id="GO:0000932">
    <property type="term" value="C:P-body"/>
    <property type="evidence" value="ECO:0007669"/>
    <property type="project" value="UniProtKB-SubCell"/>
</dbReference>
<evidence type="ECO:0000256" key="10">
    <source>
        <dbReference type="ARBA" id="ARBA00022884"/>
    </source>
</evidence>
<dbReference type="SUPFAM" id="SSF57850">
    <property type="entry name" value="RING/U-box"/>
    <property type="match status" value="1"/>
</dbReference>
<evidence type="ECO:0000259" key="13">
    <source>
        <dbReference type="PROSITE" id="PS50089"/>
    </source>
</evidence>
<evidence type="ECO:0000256" key="3">
    <source>
        <dbReference type="ARBA" id="ARBA00004906"/>
    </source>
</evidence>
<name>I3J7Y3_ORENI</name>
<reference evidence="16" key="1">
    <citation type="submission" date="2012-01" db="EMBL/GenBank/DDBJ databases">
        <title>The Genome Sequence of Oreochromis niloticus (Nile Tilapia).</title>
        <authorList>
            <consortium name="Broad Institute Genome Assembly Team"/>
            <consortium name="Broad Institute Sequencing Platform"/>
            <person name="Di Palma F."/>
            <person name="Johnson J."/>
            <person name="Lander E.S."/>
            <person name="Lindblad-Toh K."/>
        </authorList>
    </citation>
    <scope>NUCLEOTIDE SEQUENCE [LARGE SCALE GENOMIC DNA]</scope>
</reference>
<dbReference type="GO" id="GO:0003725">
    <property type="term" value="F:double-stranded RNA binding"/>
    <property type="evidence" value="ECO:0007669"/>
    <property type="project" value="TreeGrafter"/>
</dbReference>
<dbReference type="FunFam" id="3.30.40.10:FF:000047">
    <property type="entry name" value="Roquin-2 isoform 1"/>
    <property type="match status" value="1"/>
</dbReference>
<dbReference type="Pfam" id="PF21206">
    <property type="entry name" value="Roquin_1_2-like_ROQ"/>
    <property type="match status" value="1"/>
</dbReference>
<keyword evidence="7 11" id="KW-0479">Metal-binding</keyword>
<evidence type="ECO:0000256" key="11">
    <source>
        <dbReference type="PROSITE-ProRule" id="PRU00723"/>
    </source>
</evidence>
<dbReference type="GO" id="GO:0003729">
    <property type="term" value="F:mRNA binding"/>
    <property type="evidence" value="ECO:0007669"/>
    <property type="project" value="TreeGrafter"/>
</dbReference>
<dbReference type="SMART" id="SM00184">
    <property type="entry name" value="RING"/>
    <property type="match status" value="1"/>
</dbReference>
<dbReference type="GO" id="GO:0061630">
    <property type="term" value="F:ubiquitin protein ligase activity"/>
    <property type="evidence" value="ECO:0007669"/>
    <property type="project" value="UniProtKB-EC"/>
</dbReference>
<keyword evidence="8 11" id="KW-0863">Zinc-finger</keyword>
<feature type="compositionally biased region" description="Polar residues" evidence="12">
    <location>
        <begin position="540"/>
        <end position="553"/>
    </location>
</feature>
<accession>I3J7Y3</accession>
<feature type="domain" description="C3H1-type" evidence="14">
    <location>
        <begin position="410"/>
        <end position="438"/>
    </location>
</feature>
<keyword evidence="5" id="KW-0963">Cytoplasm</keyword>
<evidence type="ECO:0000256" key="1">
    <source>
        <dbReference type="ARBA" id="ARBA00000900"/>
    </source>
</evidence>
<dbReference type="GO" id="GO:0006511">
    <property type="term" value="P:ubiquitin-dependent protein catabolic process"/>
    <property type="evidence" value="ECO:0007669"/>
    <property type="project" value="TreeGrafter"/>
</dbReference>
<dbReference type="InterPro" id="IPR048575">
    <property type="entry name" value="Roquin_1_2-like_ROQ"/>
</dbReference>
<dbReference type="Pfam" id="PF00642">
    <property type="entry name" value="zf-CCCH"/>
    <property type="match status" value="1"/>
</dbReference>
<dbReference type="InterPro" id="IPR013083">
    <property type="entry name" value="Znf_RING/FYVE/PHD"/>
</dbReference>
<dbReference type="GO" id="GO:0010494">
    <property type="term" value="C:cytoplasmic stress granule"/>
    <property type="evidence" value="ECO:0007669"/>
    <property type="project" value="TreeGrafter"/>
</dbReference>
<dbReference type="SMART" id="SM00356">
    <property type="entry name" value="ZnF_C3H1"/>
    <property type="match status" value="1"/>
</dbReference>
<dbReference type="InterPro" id="IPR036855">
    <property type="entry name" value="Znf_CCCH_sf"/>
</dbReference>
<evidence type="ECO:0000256" key="6">
    <source>
        <dbReference type="ARBA" id="ARBA00022679"/>
    </source>
</evidence>
<dbReference type="PROSITE" id="PS50103">
    <property type="entry name" value="ZF_C3H1"/>
    <property type="match status" value="1"/>
</dbReference>
<gene>
    <name evidence="15" type="primary">RC3H2</name>
    <name evidence="15" type="synonym">rc3h2</name>
</gene>
<dbReference type="PROSITE" id="PS50089">
    <property type="entry name" value="ZF_RING_2"/>
    <property type="match status" value="1"/>
</dbReference>
<dbReference type="GeneTree" id="ENSGT00940000157685"/>
<dbReference type="GO" id="GO:0035613">
    <property type="term" value="F:RNA stem-loop binding"/>
    <property type="evidence" value="ECO:0007669"/>
    <property type="project" value="TreeGrafter"/>
</dbReference>
<dbReference type="FunFam" id="1.20.120.1790:FF:000001">
    <property type="entry name" value="roquin-1 isoform X1"/>
    <property type="match status" value="1"/>
</dbReference>
<reference evidence="15" key="3">
    <citation type="submission" date="2025-09" db="UniProtKB">
        <authorList>
            <consortium name="Ensembl"/>
        </authorList>
    </citation>
    <scope>IDENTIFICATION</scope>
</reference>
<dbReference type="GO" id="GO:0000288">
    <property type="term" value="P:nuclear-transcribed mRNA catabolic process, deadenylation-dependent decay"/>
    <property type="evidence" value="ECO:0007669"/>
    <property type="project" value="TreeGrafter"/>
</dbReference>
<evidence type="ECO:0000256" key="8">
    <source>
        <dbReference type="ARBA" id="ARBA00022771"/>
    </source>
</evidence>
<dbReference type="GO" id="GO:0000209">
    <property type="term" value="P:protein polyubiquitination"/>
    <property type="evidence" value="ECO:0007669"/>
    <property type="project" value="TreeGrafter"/>
</dbReference>
<dbReference type="Gene3D" id="4.10.1000.10">
    <property type="entry name" value="Zinc finger, CCCH-type"/>
    <property type="match status" value="1"/>
</dbReference>
<feature type="region of interest" description="Disordered" evidence="12">
    <location>
        <begin position="520"/>
        <end position="570"/>
    </location>
</feature>
<evidence type="ECO:0000256" key="9">
    <source>
        <dbReference type="ARBA" id="ARBA00022833"/>
    </source>
</evidence>
<protein>
    <recommendedName>
        <fullName evidence="4">RING-type E3 ubiquitin transferase</fullName>
        <ecNumber evidence="4">2.3.2.27</ecNumber>
    </recommendedName>
</protein>
<proteinExistence type="predicted"/>
<dbReference type="InterPro" id="IPR017907">
    <property type="entry name" value="Znf_RING_CS"/>
</dbReference>